<evidence type="ECO:0000313" key="3">
    <source>
        <dbReference type="Proteomes" id="UP001213000"/>
    </source>
</evidence>
<dbReference type="EMBL" id="JANIEX010000071">
    <property type="protein sequence ID" value="KAJ3574347.1"/>
    <property type="molecule type" value="Genomic_DNA"/>
</dbReference>
<keyword evidence="1" id="KW-0472">Membrane</keyword>
<sequence length="637" mass="72427">MQALRSTRSRIYALARSVPPSRFQWASPPRPYNPPRDPRAWPFRLWCRPNGTPRSKWKGVLYVTVIGGNVIIYREFPHKAVIKLYTVGELVNIQRLDATFSSYDLTKTRDLASYSSKLLLSNPIGYPHSNMALGEEEKEQQSRTLKKVAETLLEEIPGARVVFRDKLEEIHKMITQNPALSPLERSQKINDVMIGLASEIVRETCDTLKIISAKEVGEKSSGEGNWLTSLRHTNMLSLTRKTTLRMYRGSTAVALRWFIHLSYHPLLGPYTWRARLRYHPDGTPRSRWVLKAGLTLIMGGFSAALWIVAAAFLESQLDDMNLLSEMMILDANYSTYDSSKQEDLRSYFADVFTCLGHHTAFNPQLDQDFLRGFDALLDHVPPFRLLLRKEMELIHKHLVAVSVMPPQEAASSIVQGLTEMLTRLKDFSQEALNQNLGILDEDDGKGGRVEDEPIVEPYTWRARLWYRPNGTPRSKWKGVFYTAVTALAVLLLVNSLQEAVDEIYLLSLLVQMQRIDAKYPQYDLSKPSDVLSYLSEIVKHLPADEKREDVDVFNQLVERLMEISPELHGRLRGELEKLHNLLQDATQDPLDTAEAVLQALTDLSGHLVEIWQKAQGVNFEAQGIKKSDGEGTYEVVG</sequence>
<accession>A0AAD5VZU1</accession>
<feature type="transmembrane region" description="Helical" evidence="1">
    <location>
        <begin position="292"/>
        <end position="313"/>
    </location>
</feature>
<organism evidence="2 3">
    <name type="scientific">Leucocoprinus birnbaumii</name>
    <dbReference type="NCBI Taxonomy" id="56174"/>
    <lineage>
        <taxon>Eukaryota</taxon>
        <taxon>Fungi</taxon>
        <taxon>Dikarya</taxon>
        <taxon>Basidiomycota</taxon>
        <taxon>Agaricomycotina</taxon>
        <taxon>Agaricomycetes</taxon>
        <taxon>Agaricomycetidae</taxon>
        <taxon>Agaricales</taxon>
        <taxon>Agaricineae</taxon>
        <taxon>Agaricaceae</taxon>
        <taxon>Leucocoprinus</taxon>
    </lineage>
</organism>
<gene>
    <name evidence="2" type="ORF">NP233_g1832</name>
</gene>
<keyword evidence="3" id="KW-1185">Reference proteome</keyword>
<keyword evidence="1" id="KW-0812">Transmembrane</keyword>
<reference evidence="2" key="1">
    <citation type="submission" date="2022-07" db="EMBL/GenBank/DDBJ databases">
        <title>Genome Sequence of Leucocoprinus birnbaumii.</title>
        <authorList>
            <person name="Buettner E."/>
        </authorList>
    </citation>
    <scope>NUCLEOTIDE SEQUENCE</scope>
    <source>
        <strain evidence="2">VT141</strain>
    </source>
</reference>
<dbReference type="Proteomes" id="UP001213000">
    <property type="component" value="Unassembled WGS sequence"/>
</dbReference>
<proteinExistence type="predicted"/>
<dbReference type="AlphaFoldDB" id="A0AAD5VZU1"/>
<protein>
    <submittedName>
        <fullName evidence="2">Uncharacterized protein</fullName>
    </submittedName>
</protein>
<evidence type="ECO:0000256" key="1">
    <source>
        <dbReference type="SAM" id="Phobius"/>
    </source>
</evidence>
<evidence type="ECO:0000313" key="2">
    <source>
        <dbReference type="EMBL" id="KAJ3574347.1"/>
    </source>
</evidence>
<keyword evidence="1" id="KW-1133">Transmembrane helix</keyword>
<comment type="caution">
    <text evidence="2">The sequence shown here is derived from an EMBL/GenBank/DDBJ whole genome shotgun (WGS) entry which is preliminary data.</text>
</comment>
<name>A0AAD5VZU1_9AGAR</name>